<dbReference type="EMBL" id="JBBHKQ010000001">
    <property type="protein sequence ID" value="MEJ5900218.1"/>
    <property type="molecule type" value="Genomic_DNA"/>
</dbReference>
<name>A0ABD5JY86_9HYPH</name>
<organism evidence="2 3">
    <name type="scientific">Ochrobactrum teleogrylli</name>
    <dbReference type="NCBI Taxonomy" id="2479765"/>
    <lineage>
        <taxon>Bacteria</taxon>
        <taxon>Pseudomonadati</taxon>
        <taxon>Pseudomonadota</taxon>
        <taxon>Alphaproteobacteria</taxon>
        <taxon>Hyphomicrobiales</taxon>
        <taxon>Brucellaceae</taxon>
        <taxon>Brucella/Ochrobactrum group</taxon>
        <taxon>Ochrobactrum</taxon>
    </lineage>
</organism>
<evidence type="ECO:0000313" key="2">
    <source>
        <dbReference type="EMBL" id="MEJ5900218.1"/>
    </source>
</evidence>
<protein>
    <submittedName>
        <fullName evidence="2">Uncharacterized protein</fullName>
    </submittedName>
</protein>
<accession>A0ABD5JY86</accession>
<dbReference type="AlphaFoldDB" id="A0ABD5JY86"/>
<evidence type="ECO:0000313" key="3">
    <source>
        <dbReference type="Proteomes" id="UP001362311"/>
    </source>
</evidence>
<keyword evidence="1" id="KW-0472">Membrane</keyword>
<keyword evidence="1" id="KW-0812">Transmembrane</keyword>
<keyword evidence="1" id="KW-1133">Transmembrane helix</keyword>
<evidence type="ECO:0000256" key="1">
    <source>
        <dbReference type="SAM" id="Phobius"/>
    </source>
</evidence>
<comment type="caution">
    <text evidence="2">The sequence shown here is derived from an EMBL/GenBank/DDBJ whole genome shotgun (WGS) entry which is preliminary data.</text>
</comment>
<proteinExistence type="predicted"/>
<dbReference type="RefSeq" id="WP_148094264.1">
    <property type="nucleotide sequence ID" value="NZ_JBBHKQ010000001.1"/>
</dbReference>
<gene>
    <name evidence="2" type="ORF">WIX40_08855</name>
</gene>
<dbReference type="Proteomes" id="UP001362311">
    <property type="component" value="Unassembled WGS sequence"/>
</dbReference>
<reference evidence="2 3" key="1">
    <citation type="submission" date="2024-03" db="EMBL/GenBank/DDBJ databases">
        <title>Reference genomes for the five species model microbial community.</title>
        <authorList>
            <person name="Padfield D."/>
        </authorList>
    </citation>
    <scope>NUCLEOTIDE SEQUENCE [LARGE SCALE GENOMIC DNA]</scope>
    <source>
        <strain evidence="2 3">AB1</strain>
    </source>
</reference>
<feature type="transmembrane region" description="Helical" evidence="1">
    <location>
        <begin position="18"/>
        <end position="42"/>
    </location>
</feature>
<sequence length="92" mass="10260">MTFTGYDLKITNMETAQYIFVLIAASPFVIWGAILYGLSVAVPLKSASNVNMFGEGTAKATDRQSFYLSELPDVAIEHYYIHQTERTPFISS</sequence>